<feature type="compositionally biased region" description="Basic and acidic residues" evidence="1">
    <location>
        <begin position="344"/>
        <end position="360"/>
    </location>
</feature>
<organism evidence="2 3">
    <name type="scientific">Symbiodinium natans</name>
    <dbReference type="NCBI Taxonomy" id="878477"/>
    <lineage>
        <taxon>Eukaryota</taxon>
        <taxon>Sar</taxon>
        <taxon>Alveolata</taxon>
        <taxon>Dinophyceae</taxon>
        <taxon>Suessiales</taxon>
        <taxon>Symbiodiniaceae</taxon>
        <taxon>Symbiodinium</taxon>
    </lineage>
</organism>
<accession>A0A812KA66</accession>
<feature type="region of interest" description="Disordered" evidence="1">
    <location>
        <begin position="853"/>
        <end position="896"/>
    </location>
</feature>
<feature type="compositionally biased region" description="Polar residues" evidence="1">
    <location>
        <begin position="13"/>
        <end position="33"/>
    </location>
</feature>
<dbReference type="AlphaFoldDB" id="A0A812KA66"/>
<dbReference type="Proteomes" id="UP000604046">
    <property type="component" value="Unassembled WGS sequence"/>
</dbReference>
<feature type="region of interest" description="Disordered" evidence="1">
    <location>
        <begin position="341"/>
        <end position="360"/>
    </location>
</feature>
<evidence type="ECO:0000313" key="2">
    <source>
        <dbReference type="EMBL" id="CAE7225190.1"/>
    </source>
</evidence>
<keyword evidence="3" id="KW-1185">Reference proteome</keyword>
<gene>
    <name evidence="2" type="ORF">SNAT2548_LOCUS8662</name>
</gene>
<protein>
    <submittedName>
        <fullName evidence="2">Uncharacterized protein</fullName>
    </submittedName>
</protein>
<sequence>MHRSYASLHARRSSSVPSRIQLSDAATPTTVRTGSREAGAAALGRPGAAVAVPVSEAPECKCLRYQSRCDAWGAACSPRRLDALRHELVAVRADAERWRARLHAATTASSHLARELAESRQHLCTLMEEERGFAEVSGEHVEPDPKVAAATSATSGTLHLDGVPGILGLRKETETLAEEVSELAECQLQRCRDVRNLRRLIGVARLRQHRQRANAVQNAALQSALQDLRGLSRRCEAKSTELDEVMENTAALRHRMGFLKEEVASTKAEAAMAASVVGEAPLEILEALQRELGAEEQRTKLQRMLATTQEGAQAALHHQVQDLKAALQESEASSVRAAAEVQDAEGREEAHVSKVERERQRNSVLVQEARQLVAAHKLLEVDRVSDDRRDHVSVLEVKLRTRAVVKFETDLLARQSSSNKCSRGHRSSRRKFYTSQADRCLRRVAARGSAMGLQSLQSMSFPPLTMTYALCALAVDAETALVPKMQQALKAEPGFMAGKLDGRMVEQLSSNLSLHGDLIHRLDSDPDGSCSYQVGGRYKVARPLEVWSNESLDGTRLESLVPKKDTVLVIQLSREGSRALVIPQPAEHHAAGFISLEDAQRGSRVQPALDSFALPGSWDLRARYTVRNPATLREGPEIGSGWVGELKVGAEVLLLDFGVIAGTSGKDKARLRALISADDKIGWMSPETGDGDQLLEPVNLLSRKVVELHRQSLRQSATGLKKSYHQGGNCPWEVGATYRMLEKAVVRLGPELKSQEVFKASSGCLVLVKDINNVEVAGGWCPVAFVNVEEGPERGRTGWVRCTAKDGHDVMDTRDHKEYDKVIRKMRESAGEVPSNATPAMIQAAVIMQLKQAEEAKREEEQAAQRESENTDGLVQQEREEWGQSEEPTWERDGKEVEPAVDPAYISLNASIRELEETVQDERLHMPDKTEIDNNGSWCVCSCGN</sequence>
<feature type="compositionally biased region" description="Basic and acidic residues" evidence="1">
    <location>
        <begin position="853"/>
        <end position="869"/>
    </location>
</feature>
<dbReference type="OrthoDB" id="414010at2759"/>
<evidence type="ECO:0000313" key="3">
    <source>
        <dbReference type="Proteomes" id="UP000604046"/>
    </source>
</evidence>
<evidence type="ECO:0000256" key="1">
    <source>
        <dbReference type="SAM" id="MobiDB-lite"/>
    </source>
</evidence>
<comment type="caution">
    <text evidence="2">The sequence shown here is derived from an EMBL/GenBank/DDBJ whole genome shotgun (WGS) entry which is preliminary data.</text>
</comment>
<dbReference type="EMBL" id="CAJNDS010000646">
    <property type="protein sequence ID" value="CAE7225190.1"/>
    <property type="molecule type" value="Genomic_DNA"/>
</dbReference>
<proteinExistence type="predicted"/>
<name>A0A812KA66_9DINO</name>
<feature type="region of interest" description="Disordered" evidence="1">
    <location>
        <begin position="1"/>
        <end position="46"/>
    </location>
</feature>
<reference evidence="2" key="1">
    <citation type="submission" date="2021-02" db="EMBL/GenBank/DDBJ databases">
        <authorList>
            <person name="Dougan E. K."/>
            <person name="Rhodes N."/>
            <person name="Thang M."/>
            <person name="Chan C."/>
        </authorList>
    </citation>
    <scope>NUCLEOTIDE SEQUENCE</scope>
</reference>